<feature type="DNA-binding region" description="Homeobox" evidence="5">
    <location>
        <begin position="442"/>
        <end position="496"/>
    </location>
</feature>
<reference evidence="11" key="1">
    <citation type="submission" date="2023-11" db="UniProtKB">
        <authorList>
            <consortium name="WormBaseParasite"/>
        </authorList>
    </citation>
    <scope>IDENTIFICATION</scope>
</reference>
<keyword evidence="2 5" id="KW-0238">DNA-binding</keyword>
<dbReference type="SMART" id="SM00352">
    <property type="entry name" value="POU"/>
    <property type="match status" value="1"/>
</dbReference>
<dbReference type="PROSITE" id="PS51179">
    <property type="entry name" value="POU_3"/>
    <property type="match status" value="1"/>
</dbReference>
<comment type="subcellular location">
    <subcellularLocation>
        <location evidence="1 5 6">Nucleus</location>
    </subcellularLocation>
</comment>
<dbReference type="PROSITE" id="PS50071">
    <property type="entry name" value="HOMEOBOX_2"/>
    <property type="match status" value="1"/>
</dbReference>
<proteinExistence type="predicted"/>
<dbReference type="AlphaFoldDB" id="A0AA85ABX1"/>
<feature type="compositionally biased region" description="Low complexity" evidence="7">
    <location>
        <begin position="222"/>
        <end position="236"/>
    </location>
</feature>
<dbReference type="CDD" id="cd00086">
    <property type="entry name" value="homeodomain"/>
    <property type="match status" value="1"/>
</dbReference>
<evidence type="ECO:0000259" key="9">
    <source>
        <dbReference type="PROSITE" id="PS51179"/>
    </source>
</evidence>
<dbReference type="InterPro" id="IPR013847">
    <property type="entry name" value="POU"/>
</dbReference>
<evidence type="ECO:0000256" key="6">
    <source>
        <dbReference type="RuleBase" id="RU000682"/>
    </source>
</evidence>
<dbReference type="SUPFAM" id="SSF47413">
    <property type="entry name" value="lambda repressor-like DNA-binding domains"/>
    <property type="match status" value="1"/>
</dbReference>
<feature type="region of interest" description="Disordered" evidence="7">
    <location>
        <begin position="205"/>
        <end position="236"/>
    </location>
</feature>
<evidence type="ECO:0000313" key="11">
    <source>
        <dbReference type="WBParaSite" id="SMRG1_75510.1"/>
    </source>
</evidence>
<dbReference type="InterPro" id="IPR010982">
    <property type="entry name" value="Lambda_DNA-bd_dom_sf"/>
</dbReference>
<evidence type="ECO:0000313" key="10">
    <source>
        <dbReference type="Proteomes" id="UP000050790"/>
    </source>
</evidence>
<evidence type="ECO:0000259" key="8">
    <source>
        <dbReference type="PROSITE" id="PS50071"/>
    </source>
</evidence>
<keyword evidence="4 5" id="KW-0539">Nucleus</keyword>
<evidence type="ECO:0000256" key="1">
    <source>
        <dbReference type="ARBA" id="ARBA00004123"/>
    </source>
</evidence>
<dbReference type="InterPro" id="IPR001356">
    <property type="entry name" value="HD"/>
</dbReference>
<dbReference type="GO" id="GO:0000978">
    <property type="term" value="F:RNA polymerase II cis-regulatory region sequence-specific DNA binding"/>
    <property type="evidence" value="ECO:0007669"/>
    <property type="project" value="TreeGrafter"/>
</dbReference>
<dbReference type="GO" id="GO:0000981">
    <property type="term" value="F:DNA-binding transcription factor activity, RNA polymerase II-specific"/>
    <property type="evidence" value="ECO:0007669"/>
    <property type="project" value="TreeGrafter"/>
</dbReference>
<dbReference type="Pfam" id="PF00157">
    <property type="entry name" value="Pou"/>
    <property type="match status" value="1"/>
</dbReference>
<protein>
    <submittedName>
        <fullName evidence="11">POU domain protein</fullName>
    </submittedName>
</protein>
<dbReference type="Proteomes" id="UP000050790">
    <property type="component" value="Unassembled WGS sequence"/>
</dbReference>
<evidence type="ECO:0000256" key="7">
    <source>
        <dbReference type="SAM" id="MobiDB-lite"/>
    </source>
</evidence>
<accession>A0AA85ABX1</accession>
<dbReference type="SMART" id="SM00389">
    <property type="entry name" value="HOX"/>
    <property type="match status" value="1"/>
</dbReference>
<dbReference type="Gene3D" id="1.10.10.60">
    <property type="entry name" value="Homeodomain-like"/>
    <property type="match status" value="1"/>
</dbReference>
<evidence type="ECO:0000256" key="3">
    <source>
        <dbReference type="ARBA" id="ARBA00023155"/>
    </source>
</evidence>
<dbReference type="InterPro" id="IPR009057">
    <property type="entry name" value="Homeodomain-like_sf"/>
</dbReference>
<feature type="domain" description="Homeobox" evidence="8">
    <location>
        <begin position="440"/>
        <end position="495"/>
    </location>
</feature>
<dbReference type="PRINTS" id="PR00028">
    <property type="entry name" value="POUDOMAIN"/>
</dbReference>
<dbReference type="PANTHER" id="PTHR11636">
    <property type="entry name" value="POU DOMAIN"/>
    <property type="match status" value="1"/>
</dbReference>
<dbReference type="InterPro" id="IPR050255">
    <property type="entry name" value="POU_domain_TF"/>
</dbReference>
<organism evidence="10 11">
    <name type="scientific">Schistosoma margrebowiei</name>
    <dbReference type="NCBI Taxonomy" id="48269"/>
    <lineage>
        <taxon>Eukaryota</taxon>
        <taxon>Metazoa</taxon>
        <taxon>Spiralia</taxon>
        <taxon>Lophotrochozoa</taxon>
        <taxon>Platyhelminthes</taxon>
        <taxon>Trematoda</taxon>
        <taxon>Digenea</taxon>
        <taxon>Strigeidida</taxon>
        <taxon>Schistosomatoidea</taxon>
        <taxon>Schistosomatidae</taxon>
        <taxon>Schistosoma</taxon>
    </lineage>
</organism>
<evidence type="ECO:0000256" key="5">
    <source>
        <dbReference type="PROSITE-ProRule" id="PRU00108"/>
    </source>
</evidence>
<dbReference type="PANTHER" id="PTHR11636:SF5">
    <property type="entry name" value="POU DOMAIN MOTIF 3, ISOFORM F"/>
    <property type="match status" value="1"/>
</dbReference>
<name>A0AA85ABX1_9TREM</name>
<feature type="domain" description="POU-specific" evidence="9">
    <location>
        <begin position="268"/>
        <end position="344"/>
    </location>
</feature>
<dbReference type="Pfam" id="PF00046">
    <property type="entry name" value="Homeodomain"/>
    <property type="match status" value="1"/>
</dbReference>
<evidence type="ECO:0000256" key="2">
    <source>
        <dbReference type="ARBA" id="ARBA00023125"/>
    </source>
</evidence>
<dbReference type="GO" id="GO:0005634">
    <property type="term" value="C:nucleus"/>
    <property type="evidence" value="ECO:0007669"/>
    <property type="project" value="UniProtKB-SubCell"/>
</dbReference>
<sequence>MLCSKGTYYLRSSQQVIGNTYKTCRALLQISLKVFKYYLSVYFKIAFRKVMALDLSSVNDTSFEETGSNTTYNCVFLSSEVISFPGTNDILFYISEIGHLILANFFVEHSNGSYILKKLPHIKFSHDSSDLPTNLSLDKCLSNQENVIPQFSVNDCSNILDINFPSKFGRIETDIQSSALDCTNVSHVQTCSQQTVVNSSSLNVPELENPANSTIPRPQCENSSPNMNKSKNSSSRISRSKFLGQIVCELLNKMKNRMTSSENQEIIIQGHNLTELEHFVKHLREFRLRLGLSQVQLGIELSKHFNDKALCSQTLLSRFEKLNVTVRSAYRLLPYLKRWISHTEQNQCGQITIEKLSVFHHSIPVRAVGNSRLTTLARLGRTDYNPSSSSSSTSSVLALVKKQVKDNDCVANCRTDHSSLSELTSDISESNCKLPDPQQKRCRRRRTYFSPKALSILTEFYSTNTRPKGTDFTELASRIGCDRESVRVWFCNRRQLDHECSQKV</sequence>
<dbReference type="WBParaSite" id="SMRG1_75510.1">
    <property type="protein sequence ID" value="SMRG1_75510.1"/>
    <property type="gene ID" value="SMRG1_75510"/>
</dbReference>
<evidence type="ECO:0000256" key="4">
    <source>
        <dbReference type="ARBA" id="ARBA00023242"/>
    </source>
</evidence>
<keyword evidence="3 5" id="KW-0371">Homeobox</keyword>
<dbReference type="InterPro" id="IPR000327">
    <property type="entry name" value="POU_dom"/>
</dbReference>
<dbReference type="Gene3D" id="1.10.260.40">
    <property type="entry name" value="lambda repressor-like DNA-binding domains"/>
    <property type="match status" value="1"/>
</dbReference>
<dbReference type="SUPFAM" id="SSF46689">
    <property type="entry name" value="Homeodomain-like"/>
    <property type="match status" value="1"/>
</dbReference>